<dbReference type="EMBL" id="UYRU01071754">
    <property type="protein sequence ID" value="VDN21410.1"/>
    <property type="molecule type" value="Genomic_DNA"/>
</dbReference>
<accession>A0A3P7M620</accession>
<reference evidence="1 2" key="1">
    <citation type="submission" date="2018-11" db="EMBL/GenBank/DDBJ databases">
        <authorList>
            <consortium name="Pathogen Informatics"/>
        </authorList>
    </citation>
    <scope>NUCLEOTIDE SEQUENCE [LARGE SCALE GENOMIC DNA]</scope>
</reference>
<evidence type="ECO:0000313" key="2">
    <source>
        <dbReference type="Proteomes" id="UP000281553"/>
    </source>
</evidence>
<dbReference type="Proteomes" id="UP000281553">
    <property type="component" value="Unassembled WGS sequence"/>
</dbReference>
<protein>
    <submittedName>
        <fullName evidence="1">Uncharacterized protein</fullName>
    </submittedName>
</protein>
<evidence type="ECO:0000313" key="1">
    <source>
        <dbReference type="EMBL" id="VDN21410.1"/>
    </source>
</evidence>
<organism evidence="1 2">
    <name type="scientific">Dibothriocephalus latus</name>
    <name type="common">Fish tapeworm</name>
    <name type="synonym">Diphyllobothrium latum</name>
    <dbReference type="NCBI Taxonomy" id="60516"/>
    <lineage>
        <taxon>Eukaryota</taxon>
        <taxon>Metazoa</taxon>
        <taxon>Spiralia</taxon>
        <taxon>Lophotrochozoa</taxon>
        <taxon>Platyhelminthes</taxon>
        <taxon>Cestoda</taxon>
        <taxon>Eucestoda</taxon>
        <taxon>Diphyllobothriidea</taxon>
        <taxon>Diphyllobothriidae</taxon>
        <taxon>Dibothriocephalus</taxon>
    </lineage>
</organism>
<keyword evidence="2" id="KW-1185">Reference proteome</keyword>
<dbReference type="AlphaFoldDB" id="A0A3P7M620"/>
<sequence>MNAAMLNVDGVDNMKVQTDFLYCHAGPEQCPRSSGQVNYADAALKLLHPSQSLTIDKVDVSGAWNIFKMTMSMAEAKPECRSVRSAALVKDVWCTIQTARVDILIELMMPLRNVYGAIPPTSDQSIIVIPGEVVMPGLTAYGASPSIFDQIKMAIPGAVLNVKLEEKLLGNGDHLAHILQLAEIRIQNISSIIDDIKRSFPKAAFDDWRKWVLANTGMLLQQAIQQRGEKQCQW</sequence>
<name>A0A3P7M620_DIBLA</name>
<proteinExistence type="predicted"/>
<gene>
    <name evidence="1" type="ORF">DILT_LOCUS13830</name>
</gene>